<evidence type="ECO:0000313" key="6">
    <source>
        <dbReference type="Proteomes" id="UP000070444"/>
    </source>
</evidence>
<evidence type="ECO:0000259" key="4">
    <source>
        <dbReference type="PROSITE" id="PS50126"/>
    </source>
</evidence>
<proteinExistence type="predicted"/>
<feature type="domain" description="S1 motif" evidence="4">
    <location>
        <begin position="74"/>
        <end position="153"/>
    </location>
</feature>
<dbReference type="GO" id="GO:0005737">
    <property type="term" value="C:cytoplasm"/>
    <property type="evidence" value="ECO:0007669"/>
    <property type="project" value="TreeGrafter"/>
</dbReference>
<dbReference type="OrthoDB" id="440760at2759"/>
<evidence type="ECO:0000256" key="1">
    <source>
        <dbReference type="ARBA" id="ARBA00004604"/>
    </source>
</evidence>
<dbReference type="InterPro" id="IPR003029">
    <property type="entry name" value="S1_domain"/>
</dbReference>
<dbReference type="EMBL" id="KQ964482">
    <property type="protein sequence ID" value="KXN71156.1"/>
    <property type="molecule type" value="Genomic_DNA"/>
</dbReference>
<evidence type="ECO:0000313" key="5">
    <source>
        <dbReference type="EMBL" id="KXN71156.1"/>
    </source>
</evidence>
<dbReference type="SUPFAM" id="SSF110324">
    <property type="entry name" value="Ribosomal L27 protein-like"/>
    <property type="match status" value="1"/>
</dbReference>
<dbReference type="SMART" id="SM00316">
    <property type="entry name" value="S1"/>
    <property type="match status" value="1"/>
</dbReference>
<dbReference type="PANTHER" id="PTHR12686:SF8">
    <property type="entry name" value="EXOSOME COMPLEX COMPONENT CSL4"/>
    <property type="match status" value="1"/>
</dbReference>
<dbReference type="PANTHER" id="PTHR12686">
    <property type="entry name" value="3'-5' EXORIBONUCLEASE CSL4-RELATED"/>
    <property type="match status" value="1"/>
</dbReference>
<dbReference type="GO" id="GO:0006396">
    <property type="term" value="P:RNA processing"/>
    <property type="evidence" value="ECO:0007669"/>
    <property type="project" value="InterPro"/>
</dbReference>
<evidence type="ECO:0000256" key="2">
    <source>
        <dbReference type="ARBA" id="ARBA00022490"/>
    </source>
</evidence>
<evidence type="ECO:0000256" key="3">
    <source>
        <dbReference type="ARBA" id="ARBA00022835"/>
    </source>
</evidence>
<keyword evidence="6" id="KW-1185">Reference proteome</keyword>
<dbReference type="AlphaFoldDB" id="A0A137P823"/>
<dbReference type="STRING" id="796925.A0A137P823"/>
<accession>A0A137P823</accession>
<sequence>MKESTEIVTPGTPLGYKTEFQVGEGTYIRDEFVYASLIGEKRIIKGEDGEVDNIKLPTITVIGTQLPPIIPDVGSVVIGQVSRINSKQATVNIMVVNDKPCKDNFIGVIRVQDVRATEIDKVQINKNFRPGDIIKAQVISLGDSKSYYLSTAKNELGVIMAQSIAGETMIPISWIEMQCPKTLVIENRKCAKPSFD</sequence>
<keyword evidence="3" id="KW-0271">Exosome</keyword>
<name>A0A137P823_CONC2</name>
<dbReference type="CDD" id="cd05791">
    <property type="entry name" value="S1_CSL4"/>
    <property type="match status" value="1"/>
</dbReference>
<dbReference type="NCBIfam" id="NF034126">
    <property type="entry name" value="PRK09521.1"/>
    <property type="match status" value="1"/>
</dbReference>
<dbReference type="OMA" id="PMVPVGW"/>
<dbReference type="GO" id="GO:0000785">
    <property type="term" value="C:chromatin"/>
    <property type="evidence" value="ECO:0007669"/>
    <property type="project" value="EnsemblFungi"/>
</dbReference>
<dbReference type="InterPro" id="IPR039771">
    <property type="entry name" value="Csl4"/>
</dbReference>
<dbReference type="Proteomes" id="UP000070444">
    <property type="component" value="Unassembled WGS sequence"/>
</dbReference>
<dbReference type="InterPro" id="IPR025721">
    <property type="entry name" value="Exosome_cplx_N_dom"/>
</dbReference>
<gene>
    <name evidence="5" type="ORF">CONCODRAFT_38677</name>
</gene>
<dbReference type="GO" id="GO:0000176">
    <property type="term" value="C:nuclear exosome (RNase complex)"/>
    <property type="evidence" value="ECO:0007669"/>
    <property type="project" value="TreeGrafter"/>
</dbReference>
<reference evidence="5 6" key="1">
    <citation type="journal article" date="2015" name="Genome Biol. Evol.">
        <title>Phylogenomic analyses indicate that early fungi evolved digesting cell walls of algal ancestors of land plants.</title>
        <authorList>
            <person name="Chang Y."/>
            <person name="Wang S."/>
            <person name="Sekimoto S."/>
            <person name="Aerts A.L."/>
            <person name="Choi C."/>
            <person name="Clum A."/>
            <person name="LaButti K.M."/>
            <person name="Lindquist E.A."/>
            <person name="Yee Ngan C."/>
            <person name="Ohm R.A."/>
            <person name="Salamov A.A."/>
            <person name="Grigoriev I.V."/>
            <person name="Spatafora J.W."/>
            <person name="Berbee M.L."/>
        </authorList>
    </citation>
    <scope>NUCLEOTIDE SEQUENCE [LARGE SCALE GENOMIC DNA]</scope>
    <source>
        <strain evidence="5 6">NRRL 28638</strain>
    </source>
</reference>
<dbReference type="InterPro" id="IPR019495">
    <property type="entry name" value="EXOSC1_C"/>
</dbReference>
<protein>
    <recommendedName>
        <fullName evidence="4">S1 motif domain-containing protein</fullName>
    </recommendedName>
</protein>
<keyword evidence="2" id="KW-0963">Cytoplasm</keyword>
<dbReference type="GO" id="GO:0005730">
    <property type="term" value="C:nucleolus"/>
    <property type="evidence" value="ECO:0007669"/>
    <property type="project" value="UniProtKB-SubCell"/>
</dbReference>
<dbReference type="GO" id="GO:0003723">
    <property type="term" value="F:RNA binding"/>
    <property type="evidence" value="ECO:0007669"/>
    <property type="project" value="InterPro"/>
</dbReference>
<dbReference type="InterPro" id="IPR012340">
    <property type="entry name" value="NA-bd_OB-fold"/>
</dbReference>
<dbReference type="Pfam" id="PF10447">
    <property type="entry name" value="EXOSC1"/>
    <property type="match status" value="2"/>
</dbReference>
<organism evidence="5 6">
    <name type="scientific">Conidiobolus coronatus (strain ATCC 28846 / CBS 209.66 / NRRL 28638)</name>
    <name type="common">Delacroixia coronata</name>
    <dbReference type="NCBI Taxonomy" id="796925"/>
    <lineage>
        <taxon>Eukaryota</taxon>
        <taxon>Fungi</taxon>
        <taxon>Fungi incertae sedis</taxon>
        <taxon>Zoopagomycota</taxon>
        <taxon>Entomophthoromycotina</taxon>
        <taxon>Entomophthoromycetes</taxon>
        <taxon>Entomophthorales</taxon>
        <taxon>Ancylistaceae</taxon>
        <taxon>Conidiobolus</taxon>
    </lineage>
</organism>
<comment type="subcellular location">
    <subcellularLocation>
        <location evidence="1">Nucleus</location>
        <location evidence="1">Nucleolus</location>
    </subcellularLocation>
</comment>
<dbReference type="Pfam" id="PF14382">
    <property type="entry name" value="ECR1_N"/>
    <property type="match status" value="1"/>
</dbReference>
<dbReference type="Gene3D" id="2.40.50.140">
    <property type="entry name" value="Nucleic acid-binding proteins"/>
    <property type="match status" value="1"/>
</dbReference>
<dbReference type="SUPFAM" id="SSF50249">
    <property type="entry name" value="Nucleic acid-binding proteins"/>
    <property type="match status" value="1"/>
</dbReference>
<dbReference type="FunFam" id="2.40.50.140:FF:000223">
    <property type="entry name" value="Chromosome 1, whole genome shotgun sequence"/>
    <property type="match status" value="1"/>
</dbReference>
<dbReference type="PROSITE" id="PS50126">
    <property type="entry name" value="S1"/>
    <property type="match status" value="1"/>
</dbReference>
<dbReference type="Gene3D" id="2.40.50.100">
    <property type="match status" value="1"/>
</dbReference>